<dbReference type="AlphaFoldDB" id="A0ABD0XCF4"/>
<comment type="caution">
    <text evidence="1">The sequence shown here is derived from an EMBL/GenBank/DDBJ whole genome shotgun (WGS) entry which is preliminary data.</text>
</comment>
<accession>A0ABD0XCF4</accession>
<gene>
    <name evidence="1" type="ORF">UPYG_G00074600</name>
</gene>
<evidence type="ECO:0000313" key="2">
    <source>
        <dbReference type="Proteomes" id="UP001557470"/>
    </source>
</evidence>
<evidence type="ECO:0000313" key="1">
    <source>
        <dbReference type="EMBL" id="KAL1006623.1"/>
    </source>
</evidence>
<proteinExistence type="predicted"/>
<keyword evidence="2" id="KW-1185">Reference proteome</keyword>
<sequence length="129" mass="14823">MIREITFEENTALLGIRHTGPYLYTTTRHRGHTSESFRSLSYQFRRKYLKCPDTVEEWQNVADGFQTQWNFPNCIDVGCNGQISDGAVFGGCSLKDALEIGHPTSLSLLHSQVLTCWHHTALWQMRHSH</sequence>
<name>A0ABD0XCF4_UMBPY</name>
<reference evidence="1 2" key="1">
    <citation type="submission" date="2024-06" db="EMBL/GenBank/DDBJ databases">
        <authorList>
            <person name="Pan Q."/>
            <person name="Wen M."/>
            <person name="Jouanno E."/>
            <person name="Zahm M."/>
            <person name="Klopp C."/>
            <person name="Cabau C."/>
            <person name="Louis A."/>
            <person name="Berthelot C."/>
            <person name="Parey E."/>
            <person name="Roest Crollius H."/>
            <person name="Montfort J."/>
            <person name="Robinson-Rechavi M."/>
            <person name="Bouchez O."/>
            <person name="Lampietro C."/>
            <person name="Lopez Roques C."/>
            <person name="Donnadieu C."/>
            <person name="Postlethwait J."/>
            <person name="Bobe J."/>
            <person name="Verreycken H."/>
            <person name="Guiguen Y."/>
        </authorList>
    </citation>
    <scope>NUCLEOTIDE SEQUENCE [LARGE SCALE GENOMIC DNA]</scope>
    <source>
        <strain evidence="1">Up_M1</strain>
        <tissue evidence="1">Testis</tissue>
    </source>
</reference>
<dbReference type="Proteomes" id="UP001557470">
    <property type="component" value="Unassembled WGS sequence"/>
</dbReference>
<dbReference type="EMBL" id="JAGEUA010000002">
    <property type="protein sequence ID" value="KAL1006623.1"/>
    <property type="molecule type" value="Genomic_DNA"/>
</dbReference>
<organism evidence="1 2">
    <name type="scientific">Umbra pygmaea</name>
    <name type="common">Eastern mudminnow</name>
    <dbReference type="NCBI Taxonomy" id="75934"/>
    <lineage>
        <taxon>Eukaryota</taxon>
        <taxon>Metazoa</taxon>
        <taxon>Chordata</taxon>
        <taxon>Craniata</taxon>
        <taxon>Vertebrata</taxon>
        <taxon>Euteleostomi</taxon>
        <taxon>Actinopterygii</taxon>
        <taxon>Neopterygii</taxon>
        <taxon>Teleostei</taxon>
        <taxon>Protacanthopterygii</taxon>
        <taxon>Esociformes</taxon>
        <taxon>Umbridae</taxon>
        <taxon>Umbra</taxon>
    </lineage>
</organism>
<protein>
    <submittedName>
        <fullName evidence="1">Uncharacterized protein</fullName>
    </submittedName>
</protein>